<evidence type="ECO:0000313" key="2">
    <source>
        <dbReference type="EMBL" id="OGZ52574.1"/>
    </source>
</evidence>
<name>A0A1G2GQZ3_9BACT</name>
<gene>
    <name evidence="2" type="ORF">A3B25_03905</name>
</gene>
<evidence type="ECO:0000313" key="3">
    <source>
        <dbReference type="Proteomes" id="UP000179106"/>
    </source>
</evidence>
<keyword evidence="1" id="KW-0812">Transmembrane</keyword>
<sequence>MFILPPSRIPHGSAAGMEGSFKSFLRGTILRGKAGGFIGVFPIVLAFLLMVKSVLYATS</sequence>
<keyword evidence="1" id="KW-1133">Transmembrane helix</keyword>
<reference evidence="2 3" key="1">
    <citation type="journal article" date="2016" name="Nat. Commun.">
        <title>Thousands of microbial genomes shed light on interconnected biogeochemical processes in an aquifer system.</title>
        <authorList>
            <person name="Anantharaman K."/>
            <person name="Brown C.T."/>
            <person name="Hug L.A."/>
            <person name="Sharon I."/>
            <person name="Castelle C.J."/>
            <person name="Probst A.J."/>
            <person name="Thomas B.C."/>
            <person name="Singh A."/>
            <person name="Wilkins M.J."/>
            <person name="Karaoz U."/>
            <person name="Brodie E.L."/>
            <person name="Williams K.H."/>
            <person name="Hubbard S.S."/>
            <person name="Banfield J.F."/>
        </authorList>
    </citation>
    <scope>NUCLEOTIDE SEQUENCE [LARGE SCALE GENOMIC DNA]</scope>
</reference>
<feature type="transmembrane region" description="Helical" evidence="1">
    <location>
        <begin position="34"/>
        <end position="57"/>
    </location>
</feature>
<dbReference type="AlphaFoldDB" id="A0A1G2GQZ3"/>
<accession>A0A1G2GQZ3</accession>
<dbReference type="STRING" id="1802126.A3B25_03905"/>
<proteinExistence type="predicted"/>
<dbReference type="EMBL" id="MHNW01000043">
    <property type="protein sequence ID" value="OGZ52574.1"/>
    <property type="molecule type" value="Genomic_DNA"/>
</dbReference>
<comment type="caution">
    <text evidence="2">The sequence shown here is derived from an EMBL/GenBank/DDBJ whole genome shotgun (WGS) entry which is preliminary data.</text>
</comment>
<evidence type="ECO:0000256" key="1">
    <source>
        <dbReference type="SAM" id="Phobius"/>
    </source>
</evidence>
<organism evidence="2 3">
    <name type="scientific">Candidatus Ryanbacteria bacterium RIFCSPLOWO2_01_FULL_48_26</name>
    <dbReference type="NCBI Taxonomy" id="1802126"/>
    <lineage>
        <taxon>Bacteria</taxon>
        <taxon>Candidatus Ryaniibacteriota</taxon>
    </lineage>
</organism>
<keyword evidence="1" id="KW-0472">Membrane</keyword>
<protein>
    <submittedName>
        <fullName evidence="2">Uncharacterized protein</fullName>
    </submittedName>
</protein>
<dbReference type="Proteomes" id="UP000179106">
    <property type="component" value="Unassembled WGS sequence"/>
</dbReference>